<dbReference type="AlphaFoldDB" id="A0A9Q0MZ50"/>
<dbReference type="Pfam" id="PF19086">
    <property type="entry name" value="Terpene_syn_C_2"/>
    <property type="match status" value="1"/>
</dbReference>
<dbReference type="SUPFAM" id="SSF48576">
    <property type="entry name" value="Terpenoid synthases"/>
    <property type="match status" value="1"/>
</dbReference>
<dbReference type="Gene3D" id="1.10.600.10">
    <property type="entry name" value="Farnesyl Diphosphate Synthase"/>
    <property type="match status" value="1"/>
</dbReference>
<protein>
    <submittedName>
        <fullName evidence="1">(+)-T-muurolol synthase ((2E,6E)-farnesyl diphosphate cyclizing)</fullName>
    </submittedName>
</protein>
<evidence type="ECO:0000313" key="2">
    <source>
        <dbReference type="Proteomes" id="UP001151699"/>
    </source>
</evidence>
<accession>A0A9Q0MZ50</accession>
<name>A0A9Q0MZ50_9DIPT</name>
<dbReference type="OrthoDB" id="7779876at2759"/>
<sequence>MQSKQNSAHGELIRDGKYVPPKFTSIFEYHANPYVKRIDLTNEWMDWMFQFSLIPKDHYERRIREASILTASYLYPCCKDIYKFQRIVKWIAFLFIFDDINDLGRDQKVTQQLIDEVVKCVERLEAIYVNDKDHKISLVGCKPFIVCIYFVVEDILLDFNLQQRKSFLAEWKSFIKANAAENELVEKQALDFDEICRVRLRSAGIETLFSLIEYSEKIHLDDQFMQDERFQRLKDLCNLCVIFVNDLYSFEKEYVEQNEDMSKMVVNIVGFHVLKYKCSISEAMERSLEVIRDYERQYNELAKALRKEYGSSDSAIKFIKALTDFNG</sequence>
<dbReference type="EMBL" id="WJQU01000003">
    <property type="protein sequence ID" value="KAJ6639849.1"/>
    <property type="molecule type" value="Genomic_DNA"/>
</dbReference>
<comment type="caution">
    <text evidence="1">The sequence shown here is derived from an EMBL/GenBank/DDBJ whole genome shotgun (WGS) entry which is preliminary data.</text>
</comment>
<feature type="non-terminal residue" evidence="1">
    <location>
        <position position="1"/>
    </location>
</feature>
<dbReference type="InterPro" id="IPR008949">
    <property type="entry name" value="Isoprenoid_synthase_dom_sf"/>
</dbReference>
<gene>
    <name evidence="1" type="ORF">Bhyg_12596</name>
</gene>
<evidence type="ECO:0000313" key="1">
    <source>
        <dbReference type="EMBL" id="KAJ6639849.1"/>
    </source>
</evidence>
<keyword evidence="2" id="KW-1185">Reference proteome</keyword>
<organism evidence="1 2">
    <name type="scientific">Pseudolycoriella hygida</name>
    <dbReference type="NCBI Taxonomy" id="35572"/>
    <lineage>
        <taxon>Eukaryota</taxon>
        <taxon>Metazoa</taxon>
        <taxon>Ecdysozoa</taxon>
        <taxon>Arthropoda</taxon>
        <taxon>Hexapoda</taxon>
        <taxon>Insecta</taxon>
        <taxon>Pterygota</taxon>
        <taxon>Neoptera</taxon>
        <taxon>Endopterygota</taxon>
        <taxon>Diptera</taxon>
        <taxon>Nematocera</taxon>
        <taxon>Sciaroidea</taxon>
        <taxon>Sciaridae</taxon>
        <taxon>Pseudolycoriella</taxon>
    </lineage>
</organism>
<reference evidence="1" key="1">
    <citation type="submission" date="2022-07" db="EMBL/GenBank/DDBJ databases">
        <authorList>
            <person name="Trinca V."/>
            <person name="Uliana J.V.C."/>
            <person name="Torres T.T."/>
            <person name="Ward R.J."/>
            <person name="Monesi N."/>
        </authorList>
    </citation>
    <scope>NUCLEOTIDE SEQUENCE</scope>
    <source>
        <strain evidence="1">HSMRA1968</strain>
        <tissue evidence="1">Whole embryos</tissue>
    </source>
</reference>
<dbReference type="Proteomes" id="UP001151699">
    <property type="component" value="Chromosome X"/>
</dbReference>
<proteinExistence type="predicted"/>